<evidence type="ECO:0008006" key="4">
    <source>
        <dbReference type="Google" id="ProtNLM"/>
    </source>
</evidence>
<dbReference type="EMBL" id="FO904937">
    <property type="protein sequence ID" value="CDP25762.1"/>
    <property type="molecule type" value="Genomic_DNA"/>
</dbReference>
<evidence type="ECO:0000256" key="1">
    <source>
        <dbReference type="ARBA" id="ARBA00023002"/>
    </source>
</evidence>
<dbReference type="InterPro" id="IPR025337">
    <property type="entry name" value="Questin_oxidase-like"/>
</dbReference>
<accession>A0A090CJE5</accession>
<dbReference type="PANTHER" id="PTHR35870:SF1">
    <property type="entry name" value="PROTEIN, PUTATIVE (AFU_ORTHOLOGUE AFUA_5G03330)-RELATED"/>
    <property type="match status" value="1"/>
</dbReference>
<name>A0A090CJE5_PODAN</name>
<sequence>MAFPRERCIPKEISPYNIQLSPEDTPGNTHVKVLTQESADKVSELLMVNHVRYHTLFDAVGFHNHTVHHLLTLWALGATPSEVQAMYDLNKPYQALIQYHPASVAAVKLKEPAFFKQCIGNLDYYQDYVRFFQDEIAVRGVPAVVNEYLFKGDELSDDIFARMHSGFLHPMIHLGCGLEFSQPCLVAEALAAGCVHDEWPEWFIFPVEEYLKSNPDVPSKSLLEIVTGLQNDPVIANAVTPDDPLNKISDGLLKKVAKELVPYLASYQVDATPEDLQQKTTAMIHTCAYILGAAQHPGKVEAIDFVMLHMSTLGIFYPTFMAQDWISNENKKRMLQWKAWGDAVMYAGCGCPKLYPERVTGYTPKRPQDGWPELCHRANVYGDDGHISKVIRAMLNTQELPEPVEGFPLAKKDFLKIAHLALDSVERMLEPGQYKVPDKIKKTVAEEMRQDEEIVRVMVRWVRWCGVEGSWDNFPDLVEKSRDEEAVVGDARIAAT</sequence>
<dbReference type="Pfam" id="PF14027">
    <property type="entry name" value="Questin_oxidase"/>
    <property type="match status" value="1"/>
</dbReference>
<dbReference type="InParanoid" id="A0A090CJE5"/>
<dbReference type="Proteomes" id="UP000001197">
    <property type="component" value="Chromosome 2"/>
</dbReference>
<evidence type="ECO:0000313" key="3">
    <source>
        <dbReference type="Proteomes" id="UP000001197"/>
    </source>
</evidence>
<organism evidence="2 3">
    <name type="scientific">Podospora anserina (strain S / ATCC MYA-4624 / DSM 980 / FGSC 10383)</name>
    <name type="common">Pleurage anserina</name>
    <dbReference type="NCBI Taxonomy" id="515849"/>
    <lineage>
        <taxon>Eukaryota</taxon>
        <taxon>Fungi</taxon>
        <taxon>Dikarya</taxon>
        <taxon>Ascomycota</taxon>
        <taxon>Pezizomycotina</taxon>
        <taxon>Sordariomycetes</taxon>
        <taxon>Sordariomycetidae</taxon>
        <taxon>Sordariales</taxon>
        <taxon>Podosporaceae</taxon>
        <taxon>Podospora</taxon>
        <taxon>Podospora anserina</taxon>
    </lineage>
</organism>
<dbReference type="AlphaFoldDB" id="A0A090CJE5"/>
<keyword evidence="1" id="KW-0560">Oxidoreductase</keyword>
<reference evidence="2 3" key="1">
    <citation type="journal article" date="2008" name="Genome Biol.">
        <title>The genome sequence of the model ascomycete fungus Podospora anserina.</title>
        <authorList>
            <person name="Espagne E."/>
            <person name="Lespinet O."/>
            <person name="Malagnac F."/>
            <person name="Da Silva C."/>
            <person name="Jaillon O."/>
            <person name="Porcel B.M."/>
            <person name="Couloux A."/>
            <person name="Aury J.-M."/>
            <person name="Segurens B."/>
            <person name="Poulain J."/>
            <person name="Anthouard V."/>
            <person name="Grossetete S."/>
            <person name="Khalili H."/>
            <person name="Coppin E."/>
            <person name="Dequard-Chablat M."/>
            <person name="Picard M."/>
            <person name="Contamine V."/>
            <person name="Arnaise S."/>
            <person name="Bourdais A."/>
            <person name="Berteaux-Lecellier V."/>
            <person name="Gautheret D."/>
            <person name="de Vries R.P."/>
            <person name="Battaglia E."/>
            <person name="Coutinho P.M."/>
            <person name="Danchin E.G.J."/>
            <person name="Henrissat B."/>
            <person name="El Khoury R."/>
            <person name="Sainsard-Chanet A."/>
            <person name="Boivin A."/>
            <person name="Pinan-Lucarre B."/>
            <person name="Sellem C.H."/>
            <person name="Debuchy R."/>
            <person name="Wincker P."/>
            <person name="Weissenbach J."/>
            <person name="Silar P."/>
        </authorList>
    </citation>
    <scope>NUCLEOTIDE SEQUENCE [LARGE SCALE GENOMIC DNA]</scope>
    <source>
        <strain evidence="3">S / ATCC MYA-4624 / DSM 980 / FGSC 10383</strain>
    </source>
</reference>
<proteinExistence type="predicted"/>
<dbReference type="eggNOG" id="ENOG502S69W">
    <property type="taxonomic scope" value="Eukaryota"/>
</dbReference>
<protein>
    <recommendedName>
        <fullName evidence="4">Oxidoreductase AflY</fullName>
    </recommendedName>
</protein>
<dbReference type="PANTHER" id="PTHR35870">
    <property type="entry name" value="PROTEIN, PUTATIVE (AFU_ORTHOLOGUE AFUA_5G03330)-RELATED"/>
    <property type="match status" value="1"/>
</dbReference>
<reference evidence="3" key="2">
    <citation type="journal article" date="2014" name="Genetics">
        <title>Maintaining two mating types: Structure of the mating type locus and its role in heterokaryosis in Podospora anserina.</title>
        <authorList>
            <person name="Grognet P."/>
            <person name="Bidard F."/>
            <person name="Kuchly C."/>
            <person name="Tong L.C.H."/>
            <person name="Coppin E."/>
            <person name="Benkhali J.A."/>
            <person name="Couloux A."/>
            <person name="Wincker P."/>
            <person name="Debuchy R."/>
            <person name="Silar P."/>
        </authorList>
    </citation>
    <scope>GENOME REANNOTATION</scope>
    <source>
        <strain evidence="3">S / ATCC MYA-4624 / DSM 980 / FGSC 10383</strain>
    </source>
</reference>
<dbReference type="GO" id="GO:0016491">
    <property type="term" value="F:oxidoreductase activity"/>
    <property type="evidence" value="ECO:0007669"/>
    <property type="project" value="UniProtKB-KW"/>
</dbReference>
<keyword evidence="3" id="KW-1185">Reference proteome</keyword>
<evidence type="ECO:0000313" key="2">
    <source>
        <dbReference type="EMBL" id="CDP25762.1"/>
    </source>
</evidence>